<name>A0AAR5QAL7_DENPD</name>
<reference evidence="3" key="1">
    <citation type="journal article" date="2013" name="Genome Biol.">
        <title>Draft genome of the mountain pine beetle, Dendroctonus ponderosae Hopkins, a major forest pest.</title>
        <authorList>
            <person name="Keeling C.I."/>
            <person name="Yuen M.M."/>
            <person name="Liao N.Y."/>
            <person name="Docking T.R."/>
            <person name="Chan S.K."/>
            <person name="Taylor G.A."/>
            <person name="Palmquist D.L."/>
            <person name="Jackman S.D."/>
            <person name="Nguyen A."/>
            <person name="Li M."/>
            <person name="Henderson H."/>
            <person name="Janes J.K."/>
            <person name="Zhao Y."/>
            <person name="Pandoh P."/>
            <person name="Moore R."/>
            <person name="Sperling F.A."/>
            <person name="Huber D.P."/>
            <person name="Birol I."/>
            <person name="Jones S.J."/>
            <person name="Bohlmann J."/>
        </authorList>
    </citation>
    <scope>NUCLEOTIDE SEQUENCE</scope>
</reference>
<evidence type="ECO:0000313" key="3">
    <source>
        <dbReference type="Proteomes" id="UP000019118"/>
    </source>
</evidence>
<feature type="compositionally biased region" description="Acidic residues" evidence="1">
    <location>
        <begin position="113"/>
        <end position="122"/>
    </location>
</feature>
<feature type="compositionally biased region" description="Basic and acidic residues" evidence="1">
    <location>
        <begin position="127"/>
        <end position="148"/>
    </location>
</feature>
<feature type="compositionally biased region" description="Basic and acidic residues" evidence="1">
    <location>
        <begin position="443"/>
        <end position="458"/>
    </location>
</feature>
<reference evidence="2" key="2">
    <citation type="submission" date="2024-08" db="UniProtKB">
        <authorList>
            <consortium name="EnsemblMetazoa"/>
        </authorList>
    </citation>
    <scope>IDENTIFICATION</scope>
</reference>
<organism evidence="2 3">
    <name type="scientific">Dendroctonus ponderosae</name>
    <name type="common">Mountain pine beetle</name>
    <dbReference type="NCBI Taxonomy" id="77166"/>
    <lineage>
        <taxon>Eukaryota</taxon>
        <taxon>Metazoa</taxon>
        <taxon>Ecdysozoa</taxon>
        <taxon>Arthropoda</taxon>
        <taxon>Hexapoda</taxon>
        <taxon>Insecta</taxon>
        <taxon>Pterygota</taxon>
        <taxon>Neoptera</taxon>
        <taxon>Endopterygota</taxon>
        <taxon>Coleoptera</taxon>
        <taxon>Polyphaga</taxon>
        <taxon>Cucujiformia</taxon>
        <taxon>Curculionidae</taxon>
        <taxon>Scolytinae</taxon>
        <taxon>Dendroctonus</taxon>
    </lineage>
</organism>
<accession>A0AAR5QAL7</accession>
<feature type="compositionally biased region" description="Acidic residues" evidence="1">
    <location>
        <begin position="329"/>
        <end position="352"/>
    </location>
</feature>
<feature type="region of interest" description="Disordered" evidence="1">
    <location>
        <begin position="288"/>
        <end position="362"/>
    </location>
</feature>
<dbReference type="EnsemblMetazoa" id="XM_019914709.1">
    <property type="protein sequence ID" value="XP_019770268.1"/>
    <property type="gene ID" value="LOC109544488"/>
</dbReference>
<evidence type="ECO:0000256" key="1">
    <source>
        <dbReference type="SAM" id="MobiDB-lite"/>
    </source>
</evidence>
<dbReference type="AlphaFoldDB" id="A0AAR5QAL7"/>
<evidence type="ECO:0000313" key="2">
    <source>
        <dbReference type="EnsemblMetazoa" id="XP_019770268.1"/>
    </source>
</evidence>
<protein>
    <submittedName>
        <fullName evidence="2">Uncharacterized protein</fullName>
    </submittedName>
</protein>
<feature type="region of interest" description="Disordered" evidence="1">
    <location>
        <begin position="435"/>
        <end position="470"/>
    </location>
</feature>
<proteinExistence type="predicted"/>
<sequence>MAVNIYKRFNATCSYTCTKGFKDFSGNFSKNSHFESAFMGISEDPSFDATYQTIKKEIINGDDTDSLDYEFGDKAGSESKMEIVTVQPDNVEVIHKDYDKDRKHGGNYRRESEEDTTDEVSEAVDTADVKHDPEAETPKTDLKDAETVRDSKKLDVEVVDINYDKAKKHGGNYKESKDTSKNASQLADEDEEVQSITDNYEKTKLRAGGFRSRSSQNINQKDETEQKDTTTDSVQIINGNYDKTKKHGGNYKSQSNNEEEGETVIAADETRADAEIVEEKIPVKPADAVIDIKNLDPAATNPNPDSYSKPDEEDSPIDEYQQADKEIADEAEEGSDFSDPIEETDFTDDPFEENIHSRRYLKPETTTAAPLKIVSRLSDVIPKPDHFYSDPQLPTQINKLGSEKVNVKLASEELDQLAVEGDVVEEIHRPQRRGVEIGGSYFDNDHNGDRKDDGKFEEETLGSSTEKPLFEKDPSKRLYFYLSD</sequence>
<feature type="compositionally biased region" description="Basic and acidic residues" evidence="1">
    <location>
        <begin position="220"/>
        <end position="230"/>
    </location>
</feature>
<feature type="region of interest" description="Disordered" evidence="1">
    <location>
        <begin position="168"/>
        <end position="271"/>
    </location>
</feature>
<feature type="compositionally biased region" description="Basic and acidic residues" evidence="1">
    <location>
        <begin position="98"/>
        <end position="112"/>
    </location>
</feature>
<dbReference type="Proteomes" id="UP000019118">
    <property type="component" value="Unassembled WGS sequence"/>
</dbReference>
<keyword evidence="3" id="KW-1185">Reference proteome</keyword>
<feature type="region of interest" description="Disordered" evidence="1">
    <location>
        <begin position="98"/>
        <end position="148"/>
    </location>
</feature>